<dbReference type="AlphaFoldDB" id="A0A915CM63"/>
<feature type="region of interest" description="Disordered" evidence="1">
    <location>
        <begin position="1"/>
        <end position="33"/>
    </location>
</feature>
<proteinExistence type="predicted"/>
<dbReference type="GO" id="GO:0019825">
    <property type="term" value="F:oxygen binding"/>
    <property type="evidence" value="ECO:0007669"/>
    <property type="project" value="InterPro"/>
</dbReference>
<organism evidence="2 3">
    <name type="scientific">Ditylenchus dipsaci</name>
    <dbReference type="NCBI Taxonomy" id="166011"/>
    <lineage>
        <taxon>Eukaryota</taxon>
        <taxon>Metazoa</taxon>
        <taxon>Ecdysozoa</taxon>
        <taxon>Nematoda</taxon>
        <taxon>Chromadorea</taxon>
        <taxon>Rhabditida</taxon>
        <taxon>Tylenchina</taxon>
        <taxon>Tylenchomorpha</taxon>
        <taxon>Sphaerularioidea</taxon>
        <taxon>Anguinidae</taxon>
        <taxon>Anguininae</taxon>
        <taxon>Ditylenchus</taxon>
    </lineage>
</organism>
<reference evidence="3" key="1">
    <citation type="submission" date="2022-11" db="UniProtKB">
        <authorList>
            <consortium name="WormBaseParasite"/>
        </authorList>
    </citation>
    <scope>IDENTIFICATION</scope>
</reference>
<dbReference type="WBParaSite" id="jg10108">
    <property type="protein sequence ID" value="jg10108"/>
    <property type="gene ID" value="jg10108"/>
</dbReference>
<evidence type="ECO:0000256" key="1">
    <source>
        <dbReference type="SAM" id="MobiDB-lite"/>
    </source>
</evidence>
<dbReference type="InterPro" id="IPR012292">
    <property type="entry name" value="Globin/Proto"/>
</dbReference>
<evidence type="ECO:0000313" key="2">
    <source>
        <dbReference type="Proteomes" id="UP000887574"/>
    </source>
</evidence>
<dbReference type="SUPFAM" id="SSF46458">
    <property type="entry name" value="Globin-like"/>
    <property type="match status" value="1"/>
</dbReference>
<accession>A0A915CM63</accession>
<dbReference type="InterPro" id="IPR009050">
    <property type="entry name" value="Globin-like_sf"/>
</dbReference>
<name>A0A915CM63_9BILA</name>
<dbReference type="Proteomes" id="UP000887574">
    <property type="component" value="Unplaced"/>
</dbReference>
<dbReference type="GO" id="GO:0020037">
    <property type="term" value="F:heme binding"/>
    <property type="evidence" value="ECO:0007669"/>
    <property type="project" value="InterPro"/>
</dbReference>
<evidence type="ECO:0000313" key="3">
    <source>
        <dbReference type="WBParaSite" id="jg10108"/>
    </source>
</evidence>
<dbReference type="Gene3D" id="1.10.490.10">
    <property type="entry name" value="Globins"/>
    <property type="match status" value="1"/>
</dbReference>
<sequence length="510" mass="56657">MIAGAAAHLHYNKRKSNISNGKKNQNKVRKNRSPHRTCINGRILTNGQLALKEKTGQTPRKKPPPGSCSVGSRHGSVISLLPLPIAPRAASISNGEPISLQFRAASSGAAAAALLEARKRSGSVPVLKYTLATAWNLKMEHVRALKVTWSRLCDSPRSNCRGIFAIMERVFEKFECKEKTLKDVFYRSAFVDSMADCTDFVARRNPETRRHSDTGSLTTCANAANSNSIATLRDHIHFFVSLISQVVQSLEKAPQEIFDHIDRIGCYHAHLKRYGFKAAMWDKLGVCLIDGIVVQDCLRGFPDACRAWTIMVAALIDRLRSAPRNLSVVPLVNFRFRSRPLLVPPGSCNQIDPIATTVEKQPVKFSLGCPAIADRSPLPMPLPKLQIQPAKAKVVNQQSQSACLAAKTLPVPMNLANAMAILGQKYQQQRKSDGELLKSCNQRSHSHQRFNWSDETNEKAFNEKKKSNNDLRCNSNNNSKRFLAFNGQPAEIRQNSISQQNFFSSQTTFV</sequence>
<feature type="compositionally biased region" description="Basic residues" evidence="1">
    <location>
        <begin position="24"/>
        <end position="33"/>
    </location>
</feature>
<keyword evidence="2" id="KW-1185">Reference proteome</keyword>
<feature type="region of interest" description="Disordered" evidence="1">
    <location>
        <begin position="52"/>
        <end position="73"/>
    </location>
</feature>
<dbReference type="CDD" id="cd01040">
    <property type="entry name" value="Mb-like"/>
    <property type="match status" value="1"/>
</dbReference>
<protein>
    <submittedName>
        <fullName evidence="3">Uncharacterized protein</fullName>
    </submittedName>
</protein>
<dbReference type="InterPro" id="IPR044399">
    <property type="entry name" value="Mb-like_M"/>
</dbReference>